<dbReference type="RefSeq" id="WP_092479098.1">
    <property type="nucleotide sequence ID" value="NZ_FOXW01000001.1"/>
</dbReference>
<protein>
    <submittedName>
        <fullName evidence="7">Flagellar protein FliO/FliZ</fullName>
    </submittedName>
</protein>
<keyword evidence="7" id="KW-0966">Cell projection</keyword>
<keyword evidence="4 6" id="KW-1133">Transmembrane helix</keyword>
<accession>A0A1I5UNM7</accession>
<evidence type="ECO:0000256" key="1">
    <source>
        <dbReference type="ARBA" id="ARBA00004236"/>
    </source>
</evidence>
<keyword evidence="2" id="KW-1003">Cell membrane</keyword>
<keyword evidence="8" id="KW-1185">Reference proteome</keyword>
<dbReference type="GO" id="GO:0016020">
    <property type="term" value="C:membrane"/>
    <property type="evidence" value="ECO:0007669"/>
    <property type="project" value="InterPro"/>
</dbReference>
<dbReference type="AlphaFoldDB" id="A0A1I5UNM7"/>
<dbReference type="Pfam" id="PF04347">
    <property type="entry name" value="FliO"/>
    <property type="match status" value="1"/>
</dbReference>
<dbReference type="Proteomes" id="UP000199136">
    <property type="component" value="Unassembled WGS sequence"/>
</dbReference>
<reference evidence="7 8" key="1">
    <citation type="submission" date="2016-10" db="EMBL/GenBank/DDBJ databases">
        <authorList>
            <person name="de Groot N.N."/>
        </authorList>
    </citation>
    <scope>NUCLEOTIDE SEQUENCE [LARGE SCALE GENOMIC DNA]</scope>
    <source>
        <strain evidence="7 8">DSM 20581</strain>
    </source>
</reference>
<gene>
    <name evidence="7" type="ORF">SAMN04488506_0098</name>
</gene>
<dbReference type="OrthoDB" id="2298465at2"/>
<sequence>MGFGTGLEYVLKSVLALIVIIFLANKLLGYMNTIMNKQTKAIRIIERMPVNKNSSICIVEILGSYYLMSFTEGRNEILKEFTEDESQAIIAMRKEKELSAGQSSLDTEQFKEIYTKIQEKIQTYTEKRN</sequence>
<keyword evidence="5 6" id="KW-0472">Membrane</keyword>
<evidence type="ECO:0000256" key="6">
    <source>
        <dbReference type="SAM" id="Phobius"/>
    </source>
</evidence>
<name>A0A1I5UNM7_9LACT</name>
<proteinExistence type="predicted"/>
<evidence type="ECO:0000256" key="3">
    <source>
        <dbReference type="ARBA" id="ARBA00022692"/>
    </source>
</evidence>
<keyword evidence="7" id="KW-0969">Cilium</keyword>
<evidence type="ECO:0000313" key="7">
    <source>
        <dbReference type="EMBL" id="SFP96839.1"/>
    </source>
</evidence>
<dbReference type="EMBL" id="FOXW01000001">
    <property type="protein sequence ID" value="SFP96839.1"/>
    <property type="molecule type" value="Genomic_DNA"/>
</dbReference>
<organism evidence="7 8">
    <name type="scientific">Desemzia incerta</name>
    <dbReference type="NCBI Taxonomy" id="82801"/>
    <lineage>
        <taxon>Bacteria</taxon>
        <taxon>Bacillati</taxon>
        <taxon>Bacillota</taxon>
        <taxon>Bacilli</taxon>
        <taxon>Lactobacillales</taxon>
        <taxon>Carnobacteriaceae</taxon>
        <taxon>Desemzia</taxon>
    </lineage>
</organism>
<feature type="transmembrane region" description="Helical" evidence="6">
    <location>
        <begin position="6"/>
        <end position="28"/>
    </location>
</feature>
<evidence type="ECO:0000313" key="8">
    <source>
        <dbReference type="Proteomes" id="UP000199136"/>
    </source>
</evidence>
<evidence type="ECO:0000256" key="4">
    <source>
        <dbReference type="ARBA" id="ARBA00022989"/>
    </source>
</evidence>
<evidence type="ECO:0000256" key="5">
    <source>
        <dbReference type="ARBA" id="ARBA00023136"/>
    </source>
</evidence>
<dbReference type="GO" id="GO:0044781">
    <property type="term" value="P:bacterial-type flagellum organization"/>
    <property type="evidence" value="ECO:0007669"/>
    <property type="project" value="InterPro"/>
</dbReference>
<dbReference type="InterPro" id="IPR022781">
    <property type="entry name" value="Flagellar_biosynth_FliO"/>
</dbReference>
<keyword evidence="3 6" id="KW-0812">Transmembrane</keyword>
<keyword evidence="7" id="KW-0282">Flagellum</keyword>
<evidence type="ECO:0000256" key="2">
    <source>
        <dbReference type="ARBA" id="ARBA00022475"/>
    </source>
</evidence>
<dbReference type="STRING" id="82801.SAMN04488506_0098"/>
<comment type="subcellular location">
    <subcellularLocation>
        <location evidence="1">Cell membrane</location>
    </subcellularLocation>
</comment>